<dbReference type="InterPro" id="IPR029068">
    <property type="entry name" value="Glyas_Bleomycin-R_OHBP_Dase"/>
</dbReference>
<organism evidence="1 2">
    <name type="scientific">Tsukamurella tyrosinosolvens</name>
    <dbReference type="NCBI Taxonomy" id="57704"/>
    <lineage>
        <taxon>Bacteria</taxon>
        <taxon>Bacillati</taxon>
        <taxon>Actinomycetota</taxon>
        <taxon>Actinomycetes</taxon>
        <taxon>Mycobacteriales</taxon>
        <taxon>Tsukamurellaceae</taxon>
        <taxon>Tsukamurella</taxon>
    </lineage>
</organism>
<dbReference type="AlphaFoldDB" id="A0A1H4LTH6"/>
<evidence type="ECO:0008006" key="3">
    <source>
        <dbReference type="Google" id="ProtNLM"/>
    </source>
</evidence>
<dbReference type="RefSeq" id="WP_068740662.1">
    <property type="nucleotide sequence ID" value="NZ_FNSA01000003.1"/>
</dbReference>
<dbReference type="SUPFAM" id="SSF54593">
    <property type="entry name" value="Glyoxalase/Bleomycin resistance protein/Dihydroxybiphenyl dioxygenase"/>
    <property type="match status" value="1"/>
</dbReference>
<dbReference type="OrthoDB" id="2453533at2"/>
<dbReference type="EMBL" id="FNSA01000003">
    <property type="protein sequence ID" value="SEB73993.1"/>
    <property type="molecule type" value="Genomic_DNA"/>
</dbReference>
<gene>
    <name evidence="1" type="ORF">SAMN04489793_0689</name>
</gene>
<dbReference type="Proteomes" id="UP000182241">
    <property type="component" value="Unassembled WGS sequence"/>
</dbReference>
<evidence type="ECO:0000313" key="2">
    <source>
        <dbReference type="Proteomes" id="UP000182241"/>
    </source>
</evidence>
<dbReference type="STRING" id="57704.SAMN04489793_0689"/>
<name>A0A1H4LTH6_TSUTY</name>
<keyword evidence="2" id="KW-1185">Reference proteome</keyword>
<dbReference type="CDD" id="cd06587">
    <property type="entry name" value="VOC"/>
    <property type="match status" value="1"/>
</dbReference>
<proteinExistence type="predicted"/>
<sequence length="125" mass="13173">MTPTDGSGLTSVIAVLPVTDFDGALTWYATWIGRRPDVEPVEGVAEWRVAENAWIQVTAEPEASGRTTVVIGVADLEAQRARCLAAGTPWGEVNDYGVVRTADAVDPAGNTITFAEEVVPGDAES</sequence>
<reference evidence="2" key="1">
    <citation type="submission" date="2016-10" db="EMBL/GenBank/DDBJ databases">
        <authorList>
            <person name="Varghese N."/>
            <person name="Submissions S."/>
        </authorList>
    </citation>
    <scope>NUCLEOTIDE SEQUENCE [LARGE SCALE GENOMIC DNA]</scope>
    <source>
        <strain evidence="2">DSM 44234</strain>
    </source>
</reference>
<accession>A0A1H4LTH6</accession>
<evidence type="ECO:0000313" key="1">
    <source>
        <dbReference type="EMBL" id="SEB73993.1"/>
    </source>
</evidence>
<protein>
    <recommendedName>
        <fullName evidence="3">VOC domain-containing protein</fullName>
    </recommendedName>
</protein>
<dbReference type="Gene3D" id="3.10.180.10">
    <property type="entry name" value="2,3-Dihydroxybiphenyl 1,2-Dioxygenase, domain 1"/>
    <property type="match status" value="1"/>
</dbReference>